<reference evidence="1" key="1">
    <citation type="journal article" date="2020" name="Stud. Mycol.">
        <title>101 Dothideomycetes genomes: a test case for predicting lifestyles and emergence of pathogens.</title>
        <authorList>
            <person name="Haridas S."/>
            <person name="Albert R."/>
            <person name="Binder M."/>
            <person name="Bloem J."/>
            <person name="Labutti K."/>
            <person name="Salamov A."/>
            <person name="Andreopoulos B."/>
            <person name="Baker S."/>
            <person name="Barry K."/>
            <person name="Bills G."/>
            <person name="Bluhm B."/>
            <person name="Cannon C."/>
            <person name="Castanera R."/>
            <person name="Culley D."/>
            <person name="Daum C."/>
            <person name="Ezra D."/>
            <person name="Gonzalez J."/>
            <person name="Henrissat B."/>
            <person name="Kuo A."/>
            <person name="Liang C."/>
            <person name="Lipzen A."/>
            <person name="Lutzoni F."/>
            <person name="Magnuson J."/>
            <person name="Mondo S."/>
            <person name="Nolan M."/>
            <person name="Ohm R."/>
            <person name="Pangilinan J."/>
            <person name="Park H.-J."/>
            <person name="Ramirez L."/>
            <person name="Alfaro M."/>
            <person name="Sun H."/>
            <person name="Tritt A."/>
            <person name="Yoshinaga Y."/>
            <person name="Zwiers L.-H."/>
            <person name="Turgeon B."/>
            <person name="Goodwin S."/>
            <person name="Spatafora J."/>
            <person name="Crous P."/>
            <person name="Grigoriev I."/>
        </authorList>
    </citation>
    <scope>NUCLEOTIDE SEQUENCE</scope>
    <source>
        <strain evidence="1">CBS 133067</strain>
    </source>
</reference>
<organism evidence="1 2">
    <name type="scientific">Rhizodiscina lignyota</name>
    <dbReference type="NCBI Taxonomy" id="1504668"/>
    <lineage>
        <taxon>Eukaryota</taxon>
        <taxon>Fungi</taxon>
        <taxon>Dikarya</taxon>
        <taxon>Ascomycota</taxon>
        <taxon>Pezizomycotina</taxon>
        <taxon>Dothideomycetes</taxon>
        <taxon>Pleosporomycetidae</taxon>
        <taxon>Aulographales</taxon>
        <taxon>Rhizodiscinaceae</taxon>
        <taxon>Rhizodiscina</taxon>
    </lineage>
</organism>
<sequence>MGFATGFDAHTTHWLSPPSTLLHWIVLGWAHVVHRERLIRSASYDIMVESDIYDGRESRGRSQTPDIVNKNHSIPQEDKVSFRNDVAFAALVLSLSPGTRSLTTSELAEEWTFGVQEHPQQCVVYSGSE</sequence>
<protein>
    <submittedName>
        <fullName evidence="1">Uncharacterized protein</fullName>
    </submittedName>
</protein>
<name>A0A9P4IK13_9PEZI</name>
<comment type="caution">
    <text evidence="1">The sequence shown here is derived from an EMBL/GenBank/DDBJ whole genome shotgun (WGS) entry which is preliminary data.</text>
</comment>
<dbReference type="Proteomes" id="UP000799772">
    <property type="component" value="Unassembled WGS sequence"/>
</dbReference>
<evidence type="ECO:0000313" key="2">
    <source>
        <dbReference type="Proteomes" id="UP000799772"/>
    </source>
</evidence>
<gene>
    <name evidence="1" type="ORF">NA57DRAFT_55155</name>
</gene>
<dbReference type="EMBL" id="ML978124">
    <property type="protein sequence ID" value="KAF2101092.1"/>
    <property type="molecule type" value="Genomic_DNA"/>
</dbReference>
<proteinExistence type="predicted"/>
<keyword evidence="2" id="KW-1185">Reference proteome</keyword>
<evidence type="ECO:0000313" key="1">
    <source>
        <dbReference type="EMBL" id="KAF2101092.1"/>
    </source>
</evidence>
<accession>A0A9P4IK13</accession>
<dbReference type="AlphaFoldDB" id="A0A9P4IK13"/>